<gene>
    <name evidence="1" type="ORF">C8E87_7827</name>
</gene>
<comment type="caution">
    <text evidence="1">The sequence shown here is derived from an EMBL/GenBank/DDBJ whole genome shotgun (WGS) entry which is preliminary data.</text>
</comment>
<dbReference type="OrthoDB" id="796761at2"/>
<proteinExistence type="predicted"/>
<dbReference type="AlphaFoldDB" id="A0A4R6J9Q3"/>
<dbReference type="RefSeq" id="WP_133878349.1">
    <property type="nucleotide sequence ID" value="NZ_BOMD01000035.1"/>
</dbReference>
<reference evidence="1 2" key="1">
    <citation type="submission" date="2019-03" db="EMBL/GenBank/DDBJ databases">
        <title>Sequencing the genomes of 1000 actinobacteria strains.</title>
        <authorList>
            <person name="Klenk H.-P."/>
        </authorList>
    </citation>
    <scope>NUCLEOTIDE SEQUENCE [LARGE SCALE GENOMIC DNA]</scope>
    <source>
        <strain evidence="1 2">DSM 43805</strain>
    </source>
</reference>
<dbReference type="NCBIfam" id="TIGR04267">
    <property type="entry name" value="mod_HExxH"/>
    <property type="match status" value="1"/>
</dbReference>
<accession>A0A4R6J9Q3</accession>
<sequence length="605" mass="64776">MGNDGASDGPPRHHRLDKQHVTALFSGGGDADSVTQLLTVERSWRMLQLRALLDLVRPEHDVGPLASVGTAWALLVEAERRDPPKVAGLLLHPQVGIWAGYVLRRLRGTADSPAPLWVDLGYLHTLAAAAALSTGADFRITVPVRDGFTVLPTLGAAHVPGTRQWDRTDVHGAGGSGVVETPDGAVVVGGSRWNAMPGVRVEAAGQTLAVRLDCLDPYRNLRAPTPPHLLSEPELRHWRELLTQAWRLLVETSPPLAAPMAQGLFSVVPQPPAERFRTMSASAGDAFGSMIMSEPRDAVELAVTMVHEFQHIKLGALLHLAPLHTGEPVQRLYAPWRDDPRPLGGLLQGVYAFAGITEFWRALRERSSGSTAALAHFEFARWRRQVHATLAMLAELPQLTEVGKNLVHGLMATADGWRSDDVPARVRVAADAAVSDHRARWRLHHLRPSAEVVDALAASWTAGVDRPEQAGPAPVVAADPGARGLDARAVLMLWRLTDPAGFDQLRRDPSTIGAHVTGAGPSDLAYVAGELDHARDGYLAALSVDPDSPSAWAGLGLVLSAAGPGRAADALMRRPELVRAVHQAVRSSTGEISDPVKLAGWIGPG</sequence>
<protein>
    <submittedName>
        <fullName evidence="1">HEXXH motif-containing protein</fullName>
    </submittedName>
</protein>
<keyword evidence="2" id="KW-1185">Reference proteome</keyword>
<evidence type="ECO:0000313" key="1">
    <source>
        <dbReference type="EMBL" id="TDO32370.1"/>
    </source>
</evidence>
<dbReference type="InterPro" id="IPR026337">
    <property type="entry name" value="AKG_HExxH"/>
</dbReference>
<name>A0A4R6J9Q3_9ACTN</name>
<organism evidence="1 2">
    <name type="scientific">Paractinoplanes brasiliensis</name>
    <dbReference type="NCBI Taxonomy" id="52695"/>
    <lineage>
        <taxon>Bacteria</taxon>
        <taxon>Bacillati</taxon>
        <taxon>Actinomycetota</taxon>
        <taxon>Actinomycetes</taxon>
        <taxon>Micromonosporales</taxon>
        <taxon>Micromonosporaceae</taxon>
        <taxon>Paractinoplanes</taxon>
    </lineage>
</organism>
<dbReference type="EMBL" id="SNWR01000002">
    <property type="protein sequence ID" value="TDO32370.1"/>
    <property type="molecule type" value="Genomic_DNA"/>
</dbReference>
<evidence type="ECO:0000313" key="2">
    <source>
        <dbReference type="Proteomes" id="UP000294901"/>
    </source>
</evidence>
<dbReference type="Proteomes" id="UP000294901">
    <property type="component" value="Unassembled WGS sequence"/>
</dbReference>